<evidence type="ECO:0000256" key="6">
    <source>
        <dbReference type="SAM" id="Phobius"/>
    </source>
</evidence>
<keyword evidence="3" id="KW-0378">Hydrolase</keyword>
<dbReference type="EMBL" id="JAHUZE010000002">
    <property type="protein sequence ID" value="MBV7378650.1"/>
    <property type="molecule type" value="Genomic_DNA"/>
</dbReference>
<dbReference type="Pfam" id="PF05875">
    <property type="entry name" value="Ceramidase"/>
    <property type="match status" value="1"/>
</dbReference>
<comment type="subcellular location">
    <subcellularLocation>
        <location evidence="1">Membrane</location>
        <topology evidence="1">Multi-pass membrane protein</topology>
    </subcellularLocation>
</comment>
<feature type="transmembrane region" description="Helical" evidence="6">
    <location>
        <begin position="130"/>
        <end position="150"/>
    </location>
</feature>
<feature type="transmembrane region" description="Helical" evidence="6">
    <location>
        <begin position="180"/>
        <end position="202"/>
    </location>
</feature>
<dbReference type="InterPro" id="IPR008901">
    <property type="entry name" value="ACER"/>
</dbReference>
<name>A0ABS6T0D4_9RHOB</name>
<gene>
    <name evidence="7" type="ORF">KJP28_06895</name>
</gene>
<keyword evidence="4 6" id="KW-1133">Transmembrane helix</keyword>
<feature type="transmembrane region" description="Helical" evidence="6">
    <location>
        <begin position="23"/>
        <end position="40"/>
    </location>
</feature>
<evidence type="ECO:0000256" key="3">
    <source>
        <dbReference type="ARBA" id="ARBA00022801"/>
    </source>
</evidence>
<feature type="transmembrane region" description="Helical" evidence="6">
    <location>
        <begin position="47"/>
        <end position="68"/>
    </location>
</feature>
<protein>
    <submittedName>
        <fullName evidence="7">Ceramidase</fullName>
    </submittedName>
</protein>
<evidence type="ECO:0000256" key="4">
    <source>
        <dbReference type="ARBA" id="ARBA00022989"/>
    </source>
</evidence>
<evidence type="ECO:0000313" key="8">
    <source>
        <dbReference type="Proteomes" id="UP000756530"/>
    </source>
</evidence>
<keyword evidence="5 6" id="KW-0472">Membrane</keyword>
<keyword evidence="2 6" id="KW-0812">Transmembrane</keyword>
<dbReference type="Proteomes" id="UP000756530">
    <property type="component" value="Unassembled WGS sequence"/>
</dbReference>
<evidence type="ECO:0000256" key="1">
    <source>
        <dbReference type="ARBA" id="ARBA00004141"/>
    </source>
</evidence>
<dbReference type="RefSeq" id="WP_218391839.1">
    <property type="nucleotide sequence ID" value="NZ_JAHUZE010000002.1"/>
</dbReference>
<feature type="transmembrane region" description="Helical" evidence="6">
    <location>
        <begin position="106"/>
        <end position="124"/>
    </location>
</feature>
<evidence type="ECO:0000313" key="7">
    <source>
        <dbReference type="EMBL" id="MBV7378650.1"/>
    </source>
</evidence>
<evidence type="ECO:0000256" key="5">
    <source>
        <dbReference type="ARBA" id="ARBA00023136"/>
    </source>
</evidence>
<comment type="caution">
    <text evidence="7">The sequence shown here is derived from an EMBL/GenBank/DDBJ whole genome shotgun (WGS) entry which is preliminary data.</text>
</comment>
<feature type="transmembrane region" description="Helical" evidence="6">
    <location>
        <begin position="74"/>
        <end position="94"/>
    </location>
</feature>
<accession>A0ABS6T0D4</accession>
<evidence type="ECO:0000256" key="2">
    <source>
        <dbReference type="ARBA" id="ARBA00022692"/>
    </source>
</evidence>
<organism evidence="7 8">
    <name type="scientific">Maritimibacter dapengensis</name>
    <dbReference type="NCBI Taxonomy" id="2836868"/>
    <lineage>
        <taxon>Bacteria</taxon>
        <taxon>Pseudomonadati</taxon>
        <taxon>Pseudomonadota</taxon>
        <taxon>Alphaproteobacteria</taxon>
        <taxon>Rhodobacterales</taxon>
        <taxon>Roseobacteraceae</taxon>
        <taxon>Maritimibacter</taxon>
    </lineage>
</organism>
<proteinExistence type="predicted"/>
<sequence>MDWTATVDVYCERLDAGFWAEPLNAVTNLSFLVAAGVMAWRLRGSGLVKAWLLVAILTAIGVGSFLFHTFATRWAGLADTLPIALFLFAHTYATARDILGLARWKAVAVMFGFIPFAALLYPVLDLLPFFGSSIAYVPVLLWIGLFAFLTPRRASRNFGVAFVILALSLTARSLDEPLCASIPFGTHFLWHILNGVLLGWLIETYRRGAIQAPLAKAVLGG</sequence>
<reference evidence="7 8" key="1">
    <citation type="submission" date="2021-05" db="EMBL/GenBank/DDBJ databases">
        <title>Culturable bacteria isolated from Daya Bay.</title>
        <authorList>
            <person name="Zheng W."/>
            <person name="Yu S."/>
            <person name="Huang Y."/>
        </authorList>
    </citation>
    <scope>NUCLEOTIDE SEQUENCE [LARGE SCALE GENOMIC DNA]</scope>
    <source>
        <strain evidence="7 8">DP4N28-5</strain>
    </source>
</reference>
<keyword evidence="8" id="KW-1185">Reference proteome</keyword>
<feature type="transmembrane region" description="Helical" evidence="6">
    <location>
        <begin position="157"/>
        <end position="174"/>
    </location>
</feature>